<feature type="compositionally biased region" description="Basic residues" evidence="1">
    <location>
        <begin position="20"/>
        <end position="30"/>
    </location>
</feature>
<dbReference type="RefSeq" id="XP_009837468.1">
    <property type="nucleotide sequence ID" value="XM_009839166.1"/>
</dbReference>
<protein>
    <submittedName>
        <fullName evidence="2">Uncharacterized protein</fullName>
    </submittedName>
</protein>
<reference evidence="2" key="1">
    <citation type="submission" date="2013-12" db="EMBL/GenBank/DDBJ databases">
        <title>The Genome Sequence of Aphanomyces astaci APO3.</title>
        <authorList>
            <consortium name="The Broad Institute Genomics Platform"/>
            <person name="Russ C."/>
            <person name="Tyler B."/>
            <person name="van West P."/>
            <person name="Dieguez-Uribeondo J."/>
            <person name="Young S.K."/>
            <person name="Zeng Q."/>
            <person name="Gargeya S."/>
            <person name="Fitzgerald M."/>
            <person name="Abouelleil A."/>
            <person name="Alvarado L."/>
            <person name="Chapman S.B."/>
            <person name="Gainer-Dewar J."/>
            <person name="Goldberg J."/>
            <person name="Griggs A."/>
            <person name="Gujja S."/>
            <person name="Hansen M."/>
            <person name="Howarth C."/>
            <person name="Imamovic A."/>
            <person name="Ireland A."/>
            <person name="Larimer J."/>
            <person name="McCowan C."/>
            <person name="Murphy C."/>
            <person name="Pearson M."/>
            <person name="Poon T.W."/>
            <person name="Priest M."/>
            <person name="Roberts A."/>
            <person name="Saif S."/>
            <person name="Shea T."/>
            <person name="Sykes S."/>
            <person name="Wortman J."/>
            <person name="Nusbaum C."/>
            <person name="Birren B."/>
        </authorList>
    </citation>
    <scope>NUCLEOTIDE SEQUENCE [LARGE SCALE GENOMIC DNA]</scope>
    <source>
        <strain evidence="2">APO3</strain>
    </source>
</reference>
<feature type="region of interest" description="Disordered" evidence="1">
    <location>
        <begin position="125"/>
        <end position="148"/>
    </location>
</feature>
<feature type="region of interest" description="Disordered" evidence="1">
    <location>
        <begin position="1"/>
        <end position="30"/>
    </location>
</feature>
<feature type="compositionally biased region" description="Polar residues" evidence="1">
    <location>
        <begin position="1"/>
        <end position="15"/>
    </location>
</feature>
<dbReference type="EMBL" id="KI913151">
    <property type="protein sequence ID" value="ETV73019.1"/>
    <property type="molecule type" value="Genomic_DNA"/>
</dbReference>
<sequence length="192" mass="21749">MRSLWTHRSSSSNVSERCMNSRRSHHAQGNSGRRRWRCINIWDRKCFERRAFPTKRPTNSKHRHAPCAPLGSGRTGKDTTATSAAMSSVDRVRPIASMPTTGRLCARAIPAWLISIASSNTPRLQPVHHHLPSSLTDRQRPQLPPPPPRPCTLTCWPRGSMTGGCRRWWAGWRSRSCCFPLPSESHRTPRPC</sequence>
<dbReference type="VEuPathDB" id="FungiDB:H257_12057"/>
<name>W4G1U0_APHAT</name>
<dbReference type="AlphaFoldDB" id="W4G1U0"/>
<evidence type="ECO:0000313" key="2">
    <source>
        <dbReference type="EMBL" id="ETV73019.1"/>
    </source>
</evidence>
<proteinExistence type="predicted"/>
<gene>
    <name evidence="2" type="ORF">H257_12057</name>
</gene>
<evidence type="ECO:0000256" key="1">
    <source>
        <dbReference type="SAM" id="MobiDB-lite"/>
    </source>
</evidence>
<accession>W4G1U0</accession>
<dbReference type="GeneID" id="20814053"/>
<organism evidence="2">
    <name type="scientific">Aphanomyces astaci</name>
    <name type="common">Crayfish plague agent</name>
    <dbReference type="NCBI Taxonomy" id="112090"/>
    <lineage>
        <taxon>Eukaryota</taxon>
        <taxon>Sar</taxon>
        <taxon>Stramenopiles</taxon>
        <taxon>Oomycota</taxon>
        <taxon>Saprolegniomycetes</taxon>
        <taxon>Saprolegniales</taxon>
        <taxon>Verrucalvaceae</taxon>
        <taxon>Aphanomyces</taxon>
    </lineage>
</organism>
<feature type="region of interest" description="Disordered" evidence="1">
    <location>
        <begin position="53"/>
        <end position="86"/>
    </location>
</feature>